<keyword evidence="6" id="KW-0732">Signal</keyword>
<evidence type="ECO:0000259" key="13">
    <source>
        <dbReference type="Pfam" id="PF21305"/>
    </source>
</evidence>
<evidence type="ECO:0000256" key="5">
    <source>
        <dbReference type="ARBA" id="ARBA00022692"/>
    </source>
</evidence>
<evidence type="ECO:0000313" key="15">
    <source>
        <dbReference type="Proteomes" id="UP000580856"/>
    </source>
</evidence>
<evidence type="ECO:0000259" key="11">
    <source>
        <dbReference type="Pfam" id="PF00263"/>
    </source>
</evidence>
<dbReference type="PANTHER" id="PTHR30332:SF24">
    <property type="entry name" value="SECRETIN GSPD-RELATED"/>
    <property type="match status" value="1"/>
</dbReference>
<dbReference type="EMBL" id="JAATJA010000002">
    <property type="protein sequence ID" value="NJB68757.1"/>
    <property type="molecule type" value="Genomic_DNA"/>
</dbReference>
<evidence type="ECO:0000256" key="9">
    <source>
        <dbReference type="ARBA" id="ARBA00023237"/>
    </source>
</evidence>
<dbReference type="GO" id="GO:0015627">
    <property type="term" value="C:type II protein secretion system complex"/>
    <property type="evidence" value="ECO:0007669"/>
    <property type="project" value="InterPro"/>
</dbReference>
<protein>
    <submittedName>
        <fullName evidence="14">General secretion pathway protein D</fullName>
    </submittedName>
</protein>
<comment type="similarity">
    <text evidence="2">Belongs to the bacterial secretin family. GSP D subfamily.</text>
</comment>
<organism evidence="14 15">
    <name type="scientific">Desulfobaculum xiamenense</name>
    <dbReference type="NCBI Taxonomy" id="995050"/>
    <lineage>
        <taxon>Bacteria</taxon>
        <taxon>Pseudomonadati</taxon>
        <taxon>Thermodesulfobacteriota</taxon>
        <taxon>Desulfovibrionia</taxon>
        <taxon>Desulfovibrionales</taxon>
        <taxon>Desulfovibrionaceae</taxon>
        <taxon>Desulfobaculum</taxon>
    </lineage>
</organism>
<comment type="subcellular location">
    <subcellularLocation>
        <location evidence="1 10">Cell outer membrane</location>
    </subcellularLocation>
</comment>
<dbReference type="RefSeq" id="WP_167941798.1">
    <property type="nucleotide sequence ID" value="NZ_JAATJA010000002.1"/>
</dbReference>
<dbReference type="InterPro" id="IPR049371">
    <property type="entry name" value="GspD-like_N0"/>
</dbReference>
<feature type="domain" description="NolW-like" evidence="12">
    <location>
        <begin position="242"/>
        <end position="317"/>
    </location>
</feature>
<keyword evidence="7" id="KW-0653">Protein transport</keyword>
<evidence type="ECO:0000256" key="2">
    <source>
        <dbReference type="ARBA" id="ARBA00006980"/>
    </source>
</evidence>
<dbReference type="Pfam" id="PF03958">
    <property type="entry name" value="Secretin_N"/>
    <property type="match status" value="2"/>
</dbReference>
<dbReference type="Pfam" id="PF00263">
    <property type="entry name" value="Secretin"/>
    <property type="match status" value="1"/>
</dbReference>
<evidence type="ECO:0000259" key="12">
    <source>
        <dbReference type="Pfam" id="PF03958"/>
    </source>
</evidence>
<keyword evidence="3 10" id="KW-0813">Transport</keyword>
<keyword evidence="4" id="KW-1134">Transmembrane beta strand</keyword>
<feature type="domain" description="Type II/III secretion system secretin-like" evidence="11">
    <location>
        <begin position="409"/>
        <end position="575"/>
    </location>
</feature>
<evidence type="ECO:0000313" key="14">
    <source>
        <dbReference type="EMBL" id="NJB68757.1"/>
    </source>
</evidence>
<dbReference type="GO" id="GO:0009279">
    <property type="term" value="C:cell outer membrane"/>
    <property type="evidence" value="ECO:0007669"/>
    <property type="project" value="UniProtKB-SubCell"/>
</dbReference>
<dbReference type="Proteomes" id="UP000580856">
    <property type="component" value="Unassembled WGS sequence"/>
</dbReference>
<keyword evidence="15" id="KW-1185">Reference proteome</keyword>
<keyword evidence="8" id="KW-0472">Membrane</keyword>
<name>A0A846QNJ0_9BACT</name>
<evidence type="ECO:0000256" key="1">
    <source>
        <dbReference type="ARBA" id="ARBA00004442"/>
    </source>
</evidence>
<dbReference type="PANTHER" id="PTHR30332">
    <property type="entry name" value="PROBABLE GENERAL SECRETION PATHWAY PROTEIN D"/>
    <property type="match status" value="1"/>
</dbReference>
<evidence type="ECO:0000256" key="4">
    <source>
        <dbReference type="ARBA" id="ARBA00022452"/>
    </source>
</evidence>
<sequence>MDFQDTDIQLLIKFISQLTGTNFIVDRRVKGKVTVYSPSRISTDEAYEVFKSVLEVHGFTIVPQGAVTKIVPMVAARNMSVPTLSAPSGGEGPDDKVVTQIVPLDFASSADLAKTLGPLVSKEGLLTSYGPGNILIINDYHSNIRRILTIIREADRKSMDASIGVFPMVNGNAKDAAEMVTKLLDSRSKIRAKRGDSVPHSVVGAERINTVIFIGGADDLRIVKNLVKSMDEPTPRGKGDIHLVYLENADAESAAKVLQSLVEDTTTVADTKERKVISKDVKVVADKATNSLAISARPDDFSLLEETIRKLDIPRRQVYVEALIMEVSADKGLSFGVNWGIGGSTHIRGTDGFVFGGSNPGGAPGVADTKNNAFNMPSGFSAGLVLFPFKIGDKLFGSVESVISASKVDTGFRILATPQLLTLDNEEAKVDVVDTIPYVEKVTTKSENTDESQTIKYKDVGVKLTVTPQIGKQNSLRLKLHQEVSRVVNKTVKVSESEPLLLAPTTKKREVETTVQVENGQTIVIAGLLARDESRDRNQIPGLGDMPGLGWLFKQRNTSTSDTNLLLFLTPRIIDTVDNARRMYREKRSFMEKVGVSDEGLGLPWIAPATLGAPVFEK</sequence>
<dbReference type="AlphaFoldDB" id="A0A846QNJ0"/>
<comment type="caution">
    <text evidence="14">The sequence shown here is derived from an EMBL/GenBank/DDBJ whole genome shotgun (WGS) entry which is preliminary data.</text>
</comment>
<gene>
    <name evidence="14" type="ORF">GGQ74_002430</name>
</gene>
<dbReference type="InterPro" id="IPR001775">
    <property type="entry name" value="GspD/PilQ"/>
</dbReference>
<dbReference type="InterPro" id="IPR005644">
    <property type="entry name" value="NolW-like"/>
</dbReference>
<proteinExistence type="inferred from homology"/>
<dbReference type="GO" id="GO:0015628">
    <property type="term" value="P:protein secretion by the type II secretion system"/>
    <property type="evidence" value="ECO:0007669"/>
    <property type="project" value="InterPro"/>
</dbReference>
<reference evidence="14 15" key="1">
    <citation type="submission" date="2020-03" db="EMBL/GenBank/DDBJ databases">
        <title>Genomic Encyclopedia of Type Strains, Phase IV (KMG-IV): sequencing the most valuable type-strain genomes for metagenomic binning, comparative biology and taxonomic classification.</title>
        <authorList>
            <person name="Goeker M."/>
        </authorList>
    </citation>
    <scope>NUCLEOTIDE SEQUENCE [LARGE SCALE GENOMIC DNA]</scope>
    <source>
        <strain evidence="14 15">DSM 24233</strain>
    </source>
</reference>
<dbReference type="PRINTS" id="PR00811">
    <property type="entry name" value="BCTERIALGSPD"/>
</dbReference>
<dbReference type="InterPro" id="IPR004846">
    <property type="entry name" value="T2SS/T3SS_dom"/>
</dbReference>
<keyword evidence="5" id="KW-0812">Transmembrane</keyword>
<feature type="domain" description="NolW-like" evidence="12">
    <location>
        <begin position="165"/>
        <end position="235"/>
    </location>
</feature>
<dbReference type="Pfam" id="PF21305">
    <property type="entry name" value="type_II_gspD_N0"/>
    <property type="match status" value="1"/>
</dbReference>
<evidence type="ECO:0000256" key="8">
    <source>
        <dbReference type="ARBA" id="ARBA00023136"/>
    </source>
</evidence>
<dbReference type="Gene3D" id="3.30.1370.120">
    <property type="match status" value="3"/>
</dbReference>
<dbReference type="InterPro" id="IPR050810">
    <property type="entry name" value="Bact_Secretion_Sys_Channel"/>
</dbReference>
<evidence type="ECO:0000256" key="10">
    <source>
        <dbReference type="RuleBase" id="RU004004"/>
    </source>
</evidence>
<dbReference type="InterPro" id="IPR013356">
    <property type="entry name" value="T2SS_GspD"/>
</dbReference>
<evidence type="ECO:0000256" key="3">
    <source>
        <dbReference type="ARBA" id="ARBA00022448"/>
    </source>
</evidence>
<feature type="domain" description="GspD-like N0" evidence="13">
    <location>
        <begin position="1"/>
        <end position="70"/>
    </location>
</feature>
<keyword evidence="9" id="KW-0998">Cell outer membrane</keyword>
<dbReference type="NCBIfam" id="TIGR02517">
    <property type="entry name" value="type_II_gspD"/>
    <property type="match status" value="1"/>
</dbReference>
<evidence type="ECO:0000256" key="7">
    <source>
        <dbReference type="ARBA" id="ARBA00022927"/>
    </source>
</evidence>
<accession>A0A846QNJ0</accession>
<evidence type="ECO:0000256" key="6">
    <source>
        <dbReference type="ARBA" id="ARBA00022729"/>
    </source>
</evidence>
<dbReference type="InterPro" id="IPR038591">
    <property type="entry name" value="NolW-like_sf"/>
</dbReference>